<dbReference type="InterPro" id="IPR033985">
    <property type="entry name" value="SusD-like_N"/>
</dbReference>
<dbReference type="Pfam" id="PF14322">
    <property type="entry name" value="SusD-like_3"/>
    <property type="match status" value="1"/>
</dbReference>
<accession>A0A917HSV0</accession>
<evidence type="ECO:0000256" key="3">
    <source>
        <dbReference type="ARBA" id="ARBA00022729"/>
    </source>
</evidence>
<protein>
    <recommendedName>
        <fullName evidence="11">Starch-binding associating with outer membrane</fullName>
    </recommendedName>
</protein>
<dbReference type="InterPro" id="IPR011990">
    <property type="entry name" value="TPR-like_helical_dom_sf"/>
</dbReference>
<comment type="subcellular location">
    <subcellularLocation>
        <location evidence="1">Cell outer membrane</location>
    </subcellularLocation>
</comment>
<keyword evidence="4" id="KW-0472">Membrane</keyword>
<evidence type="ECO:0000256" key="1">
    <source>
        <dbReference type="ARBA" id="ARBA00004442"/>
    </source>
</evidence>
<dbReference type="RefSeq" id="WP_188505967.1">
    <property type="nucleotide sequence ID" value="NZ_BMER01000001.1"/>
</dbReference>
<evidence type="ECO:0000256" key="4">
    <source>
        <dbReference type="ARBA" id="ARBA00023136"/>
    </source>
</evidence>
<dbReference type="Pfam" id="PF07980">
    <property type="entry name" value="SusD_RagB"/>
    <property type="match status" value="2"/>
</dbReference>
<sequence>MKKRFIFFLVFFAGFLSCKNNLTLEPTDFIAPQYFYNSEEQLNQSLIGVYNILQAPSLYGLSGSAILYYQWLASVDEGFNLSGSTNIPQKYDYNSSYLGVTDVWNSLYRGIDRANNLIANIEKPEMDETERAIILGQAKFLRAYYYFMLVSNYGAVPLLVEPTVSVNELFVERTPATTVYDFVTKEMEEAESMVRPISDYDHSGRVSQSTVQGMLARVNLFRAGEPYNEVERYSEALKWANKVINSGLHELNPDYSQVFINYIQDKYDTKENLWEVEFYTTGVGDLFSRHGGWGFINGIRQQDVNLGFSNGGLQAHPKLFNLFDPHDTRRDWSIAPFQYQNDRGTVKVYWRDNQLFDRRVGKWRREYELTERRINNFTSTNYAILRYSDVLLMAAEAENFINGPESAYQYVNEVRQRGYGKDAHGQTLSRITITNGGTNYTEPPTVTISGGGATADATAVASVSEGAVTNIAVVTRGAFYETDPIITIEGTGSGATATATISIVGDELLKPEEYATKADLLKTIQDERSRELAFEGHRRYDLIRWGLLVSTMKELASEIEATAPNNYKPLTIAGQNISEKHIYIPIPLRELTLNPKLVQTDGW</sequence>
<evidence type="ECO:0000259" key="7">
    <source>
        <dbReference type="Pfam" id="PF07980"/>
    </source>
</evidence>
<evidence type="ECO:0000256" key="5">
    <source>
        <dbReference type="ARBA" id="ARBA00023237"/>
    </source>
</evidence>
<dbReference type="EMBL" id="BMER01000001">
    <property type="protein sequence ID" value="GGG88139.1"/>
    <property type="molecule type" value="Genomic_DNA"/>
</dbReference>
<dbReference type="AlphaFoldDB" id="A0A917HSV0"/>
<keyword evidence="5" id="KW-0998">Cell outer membrane</keyword>
<evidence type="ECO:0000256" key="2">
    <source>
        <dbReference type="ARBA" id="ARBA00006275"/>
    </source>
</evidence>
<dbReference type="Proteomes" id="UP000660862">
    <property type="component" value="Unassembled WGS sequence"/>
</dbReference>
<proteinExistence type="inferred from homology"/>
<keyword evidence="10" id="KW-1185">Reference proteome</keyword>
<keyword evidence="3 6" id="KW-0732">Signal</keyword>
<dbReference type="SUPFAM" id="SSF48452">
    <property type="entry name" value="TPR-like"/>
    <property type="match status" value="1"/>
</dbReference>
<feature type="domain" description="SusD-like N-terminal" evidence="8">
    <location>
        <begin position="35"/>
        <end position="220"/>
    </location>
</feature>
<feature type="domain" description="RagB/SusD" evidence="7">
    <location>
        <begin position="509"/>
        <end position="603"/>
    </location>
</feature>
<name>A0A917HSV0_9SPHI</name>
<comment type="similarity">
    <text evidence="2">Belongs to the SusD family.</text>
</comment>
<evidence type="ECO:0000256" key="6">
    <source>
        <dbReference type="SAM" id="SignalP"/>
    </source>
</evidence>
<evidence type="ECO:0000259" key="8">
    <source>
        <dbReference type="Pfam" id="PF14322"/>
    </source>
</evidence>
<feature type="domain" description="RagB/SusD" evidence="7">
    <location>
        <begin position="361"/>
        <end position="417"/>
    </location>
</feature>
<dbReference type="GO" id="GO:0009279">
    <property type="term" value="C:cell outer membrane"/>
    <property type="evidence" value="ECO:0007669"/>
    <property type="project" value="UniProtKB-SubCell"/>
</dbReference>
<gene>
    <name evidence="9" type="ORF">GCM10007415_22620</name>
</gene>
<evidence type="ECO:0008006" key="11">
    <source>
        <dbReference type="Google" id="ProtNLM"/>
    </source>
</evidence>
<feature type="signal peptide" evidence="6">
    <location>
        <begin position="1"/>
        <end position="18"/>
    </location>
</feature>
<reference evidence="9" key="2">
    <citation type="submission" date="2020-09" db="EMBL/GenBank/DDBJ databases">
        <authorList>
            <person name="Sun Q."/>
            <person name="Zhou Y."/>
        </authorList>
    </citation>
    <scope>NUCLEOTIDE SEQUENCE</scope>
    <source>
        <strain evidence="9">CGMCC 1.12195</strain>
    </source>
</reference>
<feature type="chain" id="PRO_5037806005" description="Starch-binding associating with outer membrane" evidence="6">
    <location>
        <begin position="19"/>
        <end position="603"/>
    </location>
</feature>
<comment type="caution">
    <text evidence="9">The sequence shown here is derived from an EMBL/GenBank/DDBJ whole genome shotgun (WGS) entry which is preliminary data.</text>
</comment>
<organism evidence="9 10">
    <name type="scientific">Parapedobacter pyrenivorans</name>
    <dbReference type="NCBI Taxonomy" id="1305674"/>
    <lineage>
        <taxon>Bacteria</taxon>
        <taxon>Pseudomonadati</taxon>
        <taxon>Bacteroidota</taxon>
        <taxon>Sphingobacteriia</taxon>
        <taxon>Sphingobacteriales</taxon>
        <taxon>Sphingobacteriaceae</taxon>
        <taxon>Parapedobacter</taxon>
    </lineage>
</organism>
<evidence type="ECO:0000313" key="10">
    <source>
        <dbReference type="Proteomes" id="UP000660862"/>
    </source>
</evidence>
<dbReference type="PROSITE" id="PS51257">
    <property type="entry name" value="PROKAR_LIPOPROTEIN"/>
    <property type="match status" value="1"/>
</dbReference>
<reference evidence="9" key="1">
    <citation type="journal article" date="2014" name="Int. J. Syst. Evol. Microbiol.">
        <title>Complete genome sequence of Corynebacterium casei LMG S-19264T (=DSM 44701T), isolated from a smear-ripened cheese.</title>
        <authorList>
            <consortium name="US DOE Joint Genome Institute (JGI-PGF)"/>
            <person name="Walter F."/>
            <person name="Albersmeier A."/>
            <person name="Kalinowski J."/>
            <person name="Ruckert C."/>
        </authorList>
    </citation>
    <scope>NUCLEOTIDE SEQUENCE</scope>
    <source>
        <strain evidence="9">CGMCC 1.12195</strain>
    </source>
</reference>
<dbReference type="InterPro" id="IPR012944">
    <property type="entry name" value="SusD_RagB_dom"/>
</dbReference>
<evidence type="ECO:0000313" key="9">
    <source>
        <dbReference type="EMBL" id="GGG88139.1"/>
    </source>
</evidence>
<dbReference type="Gene3D" id="1.25.40.390">
    <property type="match status" value="1"/>
</dbReference>